<dbReference type="AlphaFoldDB" id="A0A1R2BS54"/>
<accession>A0A1R2BS54</accession>
<keyword evidence="6" id="KW-1185">Reference proteome</keyword>
<feature type="region of interest" description="Disordered" evidence="3">
    <location>
        <begin position="438"/>
        <end position="472"/>
    </location>
</feature>
<feature type="coiled-coil region" evidence="2">
    <location>
        <begin position="306"/>
        <end position="365"/>
    </location>
</feature>
<dbReference type="EMBL" id="MPUH01000461">
    <property type="protein sequence ID" value="OMJ79643.1"/>
    <property type="molecule type" value="Genomic_DNA"/>
</dbReference>
<feature type="domain" description="ODAD1 central coiled coil region" evidence="4">
    <location>
        <begin position="112"/>
        <end position="399"/>
    </location>
</feature>
<evidence type="ECO:0000313" key="5">
    <source>
        <dbReference type="EMBL" id="OMJ79643.1"/>
    </source>
</evidence>
<dbReference type="InterPro" id="IPR049258">
    <property type="entry name" value="ODAD1_CC"/>
</dbReference>
<dbReference type="PANTHER" id="PTHR21694">
    <property type="entry name" value="COILED-COIL DOMAIN-CONTAINING PROTEIN 63"/>
    <property type="match status" value="1"/>
</dbReference>
<evidence type="ECO:0000256" key="1">
    <source>
        <dbReference type="ARBA" id="ARBA00023054"/>
    </source>
</evidence>
<sequence length="495" mass="57804">MRNRTQGKESPHTTKQSMYYRKTIENLKEETKKLKAEISLEKVQTSALGSESNIARLQDQGDSYSRKIKQEKQRVEDLDLQIAEVQKHIEEKRKTINNSKEKKESNQAVITKIKKTEHKLDKTLQKYNEAVAENKHLRDEIDALRREKKVFENIFTGLEEEFKAREQEKEMLKEEKKQAVKKRDDARKKLDELKETKKKAEKELENFGRDWQELEKIIEKESNINGFLETNEVKGNEKEEEKDDLTKAPIPIIKDKALIKQSVKMVEQYEEAFRKIEEATGITDIEALVNTFIEAEKHNYSLFNYVNELANEIEKLEKQIAQIKQDIEEYKGQGIRTENQRKKIMSDLEVRLSHTEARAEAYERKYEKTMVTINALKLGVEQILDKIGCNNPSAEEMIQSQGVNESNLMQCLSIIELRTNEILQMYDWCTSAAIDSSPHTQVQNNKNKGPIKYEPESYGLIPEGPTEDDETAMPLTKKEMLDRVIKREGEIFKRK</sequence>
<reference evidence="5 6" key="1">
    <citation type="submission" date="2016-11" db="EMBL/GenBank/DDBJ databases">
        <title>The macronuclear genome of Stentor coeruleus: a giant cell with tiny introns.</title>
        <authorList>
            <person name="Slabodnick M."/>
            <person name="Ruby J.G."/>
            <person name="Reiff S.B."/>
            <person name="Swart E.C."/>
            <person name="Gosai S."/>
            <person name="Prabakaran S."/>
            <person name="Witkowska E."/>
            <person name="Larue G.E."/>
            <person name="Fisher S."/>
            <person name="Freeman R.M."/>
            <person name="Gunawardena J."/>
            <person name="Chu W."/>
            <person name="Stover N.A."/>
            <person name="Gregory B.D."/>
            <person name="Nowacki M."/>
            <person name="Derisi J."/>
            <person name="Roy S.W."/>
            <person name="Marshall W.F."/>
            <person name="Sood P."/>
        </authorList>
    </citation>
    <scope>NUCLEOTIDE SEQUENCE [LARGE SCALE GENOMIC DNA]</scope>
    <source>
        <strain evidence="5">WM001</strain>
    </source>
</reference>
<proteinExistence type="predicted"/>
<evidence type="ECO:0000259" key="4">
    <source>
        <dbReference type="Pfam" id="PF21773"/>
    </source>
</evidence>
<name>A0A1R2BS54_9CILI</name>
<evidence type="ECO:0000256" key="3">
    <source>
        <dbReference type="SAM" id="MobiDB-lite"/>
    </source>
</evidence>
<evidence type="ECO:0000313" key="6">
    <source>
        <dbReference type="Proteomes" id="UP000187209"/>
    </source>
</evidence>
<feature type="compositionally biased region" description="Polar residues" evidence="3">
    <location>
        <begin position="438"/>
        <end position="447"/>
    </location>
</feature>
<gene>
    <name evidence="5" type="ORF">SteCoe_20321</name>
</gene>
<dbReference type="PANTHER" id="PTHR21694:SF18">
    <property type="entry name" value="COILED-COIL DOMAIN-CONTAINING PROTEIN 63"/>
    <property type="match status" value="1"/>
</dbReference>
<keyword evidence="1 2" id="KW-0175">Coiled coil</keyword>
<dbReference type="InterPro" id="IPR051876">
    <property type="entry name" value="ODA-DC/CCD"/>
</dbReference>
<dbReference type="Proteomes" id="UP000187209">
    <property type="component" value="Unassembled WGS sequence"/>
</dbReference>
<comment type="caution">
    <text evidence="5">The sequence shown here is derived from an EMBL/GenBank/DDBJ whole genome shotgun (WGS) entry which is preliminary data.</text>
</comment>
<organism evidence="5 6">
    <name type="scientific">Stentor coeruleus</name>
    <dbReference type="NCBI Taxonomy" id="5963"/>
    <lineage>
        <taxon>Eukaryota</taxon>
        <taxon>Sar</taxon>
        <taxon>Alveolata</taxon>
        <taxon>Ciliophora</taxon>
        <taxon>Postciliodesmatophora</taxon>
        <taxon>Heterotrichea</taxon>
        <taxon>Heterotrichida</taxon>
        <taxon>Stentoridae</taxon>
        <taxon>Stentor</taxon>
    </lineage>
</organism>
<evidence type="ECO:0000256" key="2">
    <source>
        <dbReference type="SAM" id="Coils"/>
    </source>
</evidence>
<protein>
    <recommendedName>
        <fullName evidence="4">ODAD1 central coiled coil region domain-containing protein</fullName>
    </recommendedName>
</protein>
<feature type="coiled-coil region" evidence="2">
    <location>
        <begin position="24"/>
        <end position="217"/>
    </location>
</feature>
<dbReference type="OrthoDB" id="6766775at2759"/>
<dbReference type="Pfam" id="PF21773">
    <property type="entry name" value="ODAD1_CC"/>
    <property type="match status" value="1"/>
</dbReference>